<proteinExistence type="predicted"/>
<dbReference type="Gene3D" id="2.160.20.10">
    <property type="entry name" value="Single-stranded right-handed beta-helix, Pectin lyase-like"/>
    <property type="match status" value="1"/>
</dbReference>
<reference evidence="3 4" key="1">
    <citation type="submission" date="2021-08" db="EMBL/GenBank/DDBJ databases">
        <authorList>
            <person name="Peeters C."/>
        </authorList>
    </citation>
    <scope>NUCLEOTIDE SEQUENCE [LARGE SCALE GENOMIC DNA]</scope>
    <source>
        <strain evidence="3 4">LMG 23994</strain>
    </source>
</reference>
<sequence>MFLVFPSRVSIWLRCKQSFFGAVLFCKAAVSGATVLDINIRPDLSVLQSSGLRCPAKPVPRCSARLEEAITLIQNPEWQRGLSGQYSKVHLHLAEGTYRLMVPLSLRWGAGETNNVPLQVTGSGVKTVVSGAAVVTHWSPATKGEAISRIPLVARRQVQVADVSESGLDLSVSQPPRGFGLPIVPTTTEVFYRNAPQPLAAWPNQGYGRILRPEGLPATDKISFAIAGRAVREWQSEPDLQVFGYWFWDWAAQNYRIAGRDVAVNVMTLADPGSLFGIREGQRARVENALTELDMAGEWYLDRKRGELYFWPPDTLKDGEVEISIAEALLNIEHSRNVTVQDMLIEKTRGDAITIKQSSDVVLERLTIRDTGNRALVVTEGARWGLRNSLVEDTGEGGILLSGGGRRTLEPAGHFAVSNVIRRFSRLVKTYRPAVEIAGVGQSIEGNTISDAPHSAIIFRGNDHRISGNEIFSVVLETSDAGAVYTGRDFTARGTVIEDNFLHDIRSNDSRREVKGVYLDDQACGIAVRHNIFSRVQQPVFIGGGRDNLIDQNIFYESSPAIHLDARGLSWQRKATMDPKGELQSKLDALPYRSEPFVSRYPNLSKIREDDIGAPKYNVVRGNVIVKGIPFSIDENAKSGIELGKFIEKQEGDFATHEPPNGRIKREDFRLRD</sequence>
<dbReference type="InterPro" id="IPR011050">
    <property type="entry name" value="Pectin_lyase_fold/virulence"/>
</dbReference>
<dbReference type="PANTHER" id="PTHR36453">
    <property type="entry name" value="SECRETED PROTEIN-RELATED"/>
    <property type="match status" value="1"/>
</dbReference>
<comment type="caution">
    <text evidence="3">The sequence shown here is derived from an EMBL/GenBank/DDBJ whole genome shotgun (WGS) entry which is preliminary data.</text>
</comment>
<feature type="domain" description="Right handed beta helix" evidence="2">
    <location>
        <begin position="331"/>
        <end position="406"/>
    </location>
</feature>
<dbReference type="PANTHER" id="PTHR36453:SF1">
    <property type="entry name" value="RIGHT HANDED BETA HELIX DOMAIN-CONTAINING PROTEIN"/>
    <property type="match status" value="1"/>
</dbReference>
<dbReference type="SMART" id="SM00710">
    <property type="entry name" value="PbH1"/>
    <property type="match status" value="6"/>
</dbReference>
<evidence type="ECO:0000256" key="1">
    <source>
        <dbReference type="SAM" id="MobiDB-lite"/>
    </source>
</evidence>
<organism evidence="3 4">
    <name type="scientific">Cupriavidus pinatubonensis</name>
    <dbReference type="NCBI Taxonomy" id="248026"/>
    <lineage>
        <taxon>Bacteria</taxon>
        <taxon>Pseudomonadati</taxon>
        <taxon>Pseudomonadota</taxon>
        <taxon>Betaproteobacteria</taxon>
        <taxon>Burkholderiales</taxon>
        <taxon>Burkholderiaceae</taxon>
        <taxon>Cupriavidus</taxon>
    </lineage>
</organism>
<dbReference type="InterPro" id="IPR039448">
    <property type="entry name" value="Beta_helix"/>
</dbReference>
<dbReference type="InterPro" id="IPR006626">
    <property type="entry name" value="PbH1"/>
</dbReference>
<evidence type="ECO:0000313" key="3">
    <source>
        <dbReference type="EMBL" id="CAG9168805.1"/>
    </source>
</evidence>
<dbReference type="Pfam" id="PF13229">
    <property type="entry name" value="Beta_helix"/>
    <property type="match status" value="2"/>
</dbReference>
<dbReference type="SUPFAM" id="SSF51126">
    <property type="entry name" value="Pectin lyase-like"/>
    <property type="match status" value="2"/>
</dbReference>
<protein>
    <recommendedName>
        <fullName evidence="2">Right handed beta helix domain-containing protein</fullName>
    </recommendedName>
</protein>
<dbReference type="InterPro" id="IPR012334">
    <property type="entry name" value="Pectin_lyas_fold"/>
</dbReference>
<dbReference type="Proteomes" id="UP000701702">
    <property type="component" value="Unassembled WGS sequence"/>
</dbReference>
<name>A0ABM8WNL0_9BURK</name>
<keyword evidence="4" id="KW-1185">Reference proteome</keyword>
<evidence type="ECO:0000259" key="2">
    <source>
        <dbReference type="Pfam" id="PF13229"/>
    </source>
</evidence>
<dbReference type="EMBL" id="CAJZAF010000006">
    <property type="protein sequence ID" value="CAG9168805.1"/>
    <property type="molecule type" value="Genomic_DNA"/>
</dbReference>
<evidence type="ECO:0000313" key="4">
    <source>
        <dbReference type="Proteomes" id="UP000701702"/>
    </source>
</evidence>
<feature type="domain" description="Right handed beta helix" evidence="2">
    <location>
        <begin position="434"/>
        <end position="565"/>
    </location>
</feature>
<accession>A0ABM8WNL0</accession>
<feature type="compositionally biased region" description="Basic and acidic residues" evidence="1">
    <location>
        <begin position="664"/>
        <end position="673"/>
    </location>
</feature>
<gene>
    <name evidence="3" type="ORF">LMG23994_01431</name>
</gene>
<feature type="region of interest" description="Disordered" evidence="1">
    <location>
        <begin position="651"/>
        <end position="673"/>
    </location>
</feature>